<dbReference type="InterPro" id="IPR006016">
    <property type="entry name" value="UspA"/>
</dbReference>
<proteinExistence type="inferred from homology"/>
<sequence length="139" mass="15458">MYRKFILAADGSQNGLRAADEAIRLAKLCDECVIDVVFVAEYANTRVDIPLPSSEEERELIEREQLNPVIDKINESQVKQTFTVLFGDPAMALTQYANEGDAEMVIVGKRGLNALQEMFLGSVSQQLIKKSEIPVLVVK</sequence>
<dbReference type="PRINTS" id="PR01438">
    <property type="entry name" value="UNVRSLSTRESS"/>
</dbReference>
<dbReference type="Proteomes" id="UP001180087">
    <property type="component" value="Chromosome"/>
</dbReference>
<evidence type="ECO:0000313" key="4">
    <source>
        <dbReference type="Proteomes" id="UP001180087"/>
    </source>
</evidence>
<dbReference type="PANTHER" id="PTHR46268">
    <property type="entry name" value="STRESS RESPONSE PROTEIN NHAX"/>
    <property type="match status" value="1"/>
</dbReference>
<dbReference type="Gene3D" id="3.40.50.620">
    <property type="entry name" value="HUPs"/>
    <property type="match status" value="1"/>
</dbReference>
<accession>A0ABY9KSB1</accession>
<reference evidence="3" key="1">
    <citation type="submission" date="2023-06" db="EMBL/GenBank/DDBJ databases">
        <title>A Treasure from Seagulls: Isolation and Description of Aciduricobacillus qingdaonensis gen. nov., sp. nov., a Rare Obligately Uric Acid-utilizing Member in the Family Bacillaceae.</title>
        <authorList>
            <person name="Liu W."/>
            <person name="Wang B."/>
        </authorList>
    </citation>
    <scope>NUCLEOTIDE SEQUENCE</scope>
    <source>
        <strain evidence="3">44XB</strain>
    </source>
</reference>
<dbReference type="PANTHER" id="PTHR46268:SF6">
    <property type="entry name" value="UNIVERSAL STRESS PROTEIN UP12"/>
    <property type="match status" value="1"/>
</dbReference>
<dbReference type="InterPro" id="IPR014729">
    <property type="entry name" value="Rossmann-like_a/b/a_fold"/>
</dbReference>
<name>A0ABY9KSB1_9BACI</name>
<dbReference type="Pfam" id="PF00582">
    <property type="entry name" value="Usp"/>
    <property type="match status" value="1"/>
</dbReference>
<evidence type="ECO:0000313" key="3">
    <source>
        <dbReference type="EMBL" id="WLV23804.1"/>
    </source>
</evidence>
<gene>
    <name evidence="3" type="ORF">QR721_09135</name>
</gene>
<dbReference type="SUPFAM" id="SSF52402">
    <property type="entry name" value="Adenine nucleotide alpha hydrolases-like"/>
    <property type="match status" value="1"/>
</dbReference>
<evidence type="ECO:0000259" key="2">
    <source>
        <dbReference type="Pfam" id="PF00582"/>
    </source>
</evidence>
<keyword evidence="4" id="KW-1185">Reference proteome</keyword>
<comment type="similarity">
    <text evidence="1">Belongs to the universal stress protein A family.</text>
</comment>
<protein>
    <submittedName>
        <fullName evidence="3">Universal stress protein</fullName>
    </submittedName>
</protein>
<dbReference type="EMBL" id="CP129113">
    <property type="protein sequence ID" value="WLV23804.1"/>
    <property type="molecule type" value="Genomic_DNA"/>
</dbReference>
<dbReference type="InterPro" id="IPR006015">
    <property type="entry name" value="Universal_stress_UspA"/>
</dbReference>
<feature type="domain" description="UspA" evidence="2">
    <location>
        <begin position="1"/>
        <end position="139"/>
    </location>
</feature>
<dbReference type="CDD" id="cd00293">
    <property type="entry name" value="USP-like"/>
    <property type="match status" value="1"/>
</dbReference>
<dbReference type="RefSeq" id="WP_348026186.1">
    <property type="nucleotide sequence ID" value="NZ_CP129113.1"/>
</dbReference>
<organism evidence="3 4">
    <name type="scientific">Aciduricibacillus chroicocephali</name>
    <dbReference type="NCBI Taxonomy" id="3054939"/>
    <lineage>
        <taxon>Bacteria</taxon>
        <taxon>Bacillati</taxon>
        <taxon>Bacillota</taxon>
        <taxon>Bacilli</taxon>
        <taxon>Bacillales</taxon>
        <taxon>Bacillaceae</taxon>
        <taxon>Aciduricibacillus</taxon>
    </lineage>
</organism>
<evidence type="ECO:0000256" key="1">
    <source>
        <dbReference type="ARBA" id="ARBA00008791"/>
    </source>
</evidence>